<reference evidence="1" key="1">
    <citation type="journal article" date="2020" name="Nature">
        <title>Giant virus diversity and host interactions through global metagenomics.</title>
        <authorList>
            <person name="Schulz F."/>
            <person name="Roux S."/>
            <person name="Paez-Espino D."/>
            <person name="Jungbluth S."/>
            <person name="Walsh D.A."/>
            <person name="Denef V.J."/>
            <person name="McMahon K.D."/>
            <person name="Konstantinidis K.T."/>
            <person name="Eloe-Fadrosh E.A."/>
            <person name="Kyrpides N.C."/>
            <person name="Woyke T."/>
        </authorList>
    </citation>
    <scope>NUCLEOTIDE SEQUENCE</scope>
    <source>
        <strain evidence="1">GVMAG-M-3300023174-107</strain>
    </source>
</reference>
<dbReference type="SUPFAM" id="SSF52540">
    <property type="entry name" value="P-loop containing nucleoside triphosphate hydrolases"/>
    <property type="match status" value="1"/>
</dbReference>
<dbReference type="AlphaFoldDB" id="A0A6C0D357"/>
<evidence type="ECO:0008006" key="2">
    <source>
        <dbReference type="Google" id="ProtNLM"/>
    </source>
</evidence>
<accession>A0A6C0D357</accession>
<protein>
    <recommendedName>
        <fullName evidence="2">Helicase ATP-binding domain-containing protein</fullName>
    </recommendedName>
</protein>
<dbReference type="InterPro" id="IPR027417">
    <property type="entry name" value="P-loop_NTPase"/>
</dbReference>
<sequence length="306" mass="34913">MLEPLTKQFQNLYPNQIDFGTRVVDALQLHHTVLAFAHTQCGKTGSMLAAIHLSKIPLNRVFLITGLSSIDWLVQTKKRIPMRNIFHRNTLHLFFNAISKVQNPLVLIDECHIASKPGQIIHKVTSEVKAKFVLVSATPDWKRFDPLPDGVAIRVMKDPPKYISVDHFAENDQLLQCKNVSNHPDALDHIREIIPFLNKPAYHIVRTPRNELHEMTINNFKKVFPQYPLLSMPNLDILSIPPSVHTFIFIKDTLRCAVTIPKPYIGVLYDRFTRFPNRSSIIQGLLGRATGFESGHIVVFSYPDMV</sequence>
<evidence type="ECO:0000313" key="1">
    <source>
        <dbReference type="EMBL" id="QHT10524.1"/>
    </source>
</evidence>
<organism evidence="1">
    <name type="scientific">viral metagenome</name>
    <dbReference type="NCBI Taxonomy" id="1070528"/>
    <lineage>
        <taxon>unclassified sequences</taxon>
        <taxon>metagenomes</taxon>
        <taxon>organismal metagenomes</taxon>
    </lineage>
</organism>
<dbReference type="EMBL" id="MN739521">
    <property type="protein sequence ID" value="QHT10524.1"/>
    <property type="molecule type" value="Genomic_DNA"/>
</dbReference>
<name>A0A6C0D357_9ZZZZ</name>
<proteinExistence type="predicted"/>